<dbReference type="SUPFAM" id="SSF46894">
    <property type="entry name" value="C-terminal effector domain of the bipartite response regulators"/>
    <property type="match status" value="1"/>
</dbReference>
<dbReference type="Proteomes" id="UP000661607">
    <property type="component" value="Unassembled WGS sequence"/>
</dbReference>
<keyword evidence="2 5" id="KW-0238">DNA-binding</keyword>
<evidence type="ECO:0000313" key="5">
    <source>
        <dbReference type="EMBL" id="MBE1557651.1"/>
    </source>
</evidence>
<dbReference type="PROSITE" id="PS00622">
    <property type="entry name" value="HTH_LUXR_1"/>
    <property type="match status" value="1"/>
</dbReference>
<keyword evidence="1" id="KW-0805">Transcription regulation</keyword>
<evidence type="ECO:0000256" key="2">
    <source>
        <dbReference type="ARBA" id="ARBA00023125"/>
    </source>
</evidence>
<dbReference type="PRINTS" id="PR00038">
    <property type="entry name" value="HTHLUXR"/>
</dbReference>
<dbReference type="EMBL" id="JADBEF010000001">
    <property type="protein sequence ID" value="MBE1557651.1"/>
    <property type="molecule type" value="Genomic_DNA"/>
</dbReference>
<dbReference type="PANTHER" id="PTHR44688:SF16">
    <property type="entry name" value="DNA-BINDING TRANSCRIPTIONAL ACTIVATOR DEVR_DOSR"/>
    <property type="match status" value="1"/>
</dbReference>
<feature type="domain" description="HTH luxR-type" evidence="4">
    <location>
        <begin position="851"/>
        <end position="916"/>
    </location>
</feature>
<accession>A0ABR9K768</accession>
<dbReference type="InterPro" id="IPR027417">
    <property type="entry name" value="P-loop_NTPase"/>
</dbReference>
<dbReference type="PROSITE" id="PS00675">
    <property type="entry name" value="SIGMA54_INTERACT_1"/>
    <property type="match status" value="1"/>
</dbReference>
<protein>
    <submittedName>
        <fullName evidence="5">DNA-binding CsgD family transcriptional regulator</fullName>
    </submittedName>
</protein>
<dbReference type="CDD" id="cd06170">
    <property type="entry name" value="LuxR_C_like"/>
    <property type="match status" value="1"/>
</dbReference>
<dbReference type="SUPFAM" id="SSF52540">
    <property type="entry name" value="P-loop containing nucleoside triphosphate hydrolases"/>
    <property type="match status" value="1"/>
</dbReference>
<dbReference type="InterPro" id="IPR016032">
    <property type="entry name" value="Sig_transdc_resp-reg_C-effctor"/>
</dbReference>
<proteinExistence type="predicted"/>
<comment type="caution">
    <text evidence="5">The sequence shown here is derived from an EMBL/GenBank/DDBJ whole genome shotgun (WGS) entry which is preliminary data.</text>
</comment>
<reference evidence="5 6" key="1">
    <citation type="submission" date="2020-10" db="EMBL/GenBank/DDBJ databases">
        <title>Sequencing the genomes of 1000 actinobacteria strains.</title>
        <authorList>
            <person name="Klenk H.-P."/>
        </authorList>
    </citation>
    <scope>NUCLEOTIDE SEQUENCE [LARGE SCALE GENOMIC DNA]</scope>
    <source>
        <strain evidence="5 6">DSM 43748</strain>
    </source>
</reference>
<dbReference type="InterPro" id="IPR036388">
    <property type="entry name" value="WH-like_DNA-bd_sf"/>
</dbReference>
<dbReference type="PANTHER" id="PTHR44688">
    <property type="entry name" value="DNA-BINDING TRANSCRIPTIONAL ACTIVATOR DEVR_DOSR"/>
    <property type="match status" value="1"/>
</dbReference>
<dbReference type="InterPro" id="IPR041664">
    <property type="entry name" value="AAA_16"/>
</dbReference>
<organism evidence="5 6">
    <name type="scientific">Nonomuraea africana</name>
    <dbReference type="NCBI Taxonomy" id="46171"/>
    <lineage>
        <taxon>Bacteria</taxon>
        <taxon>Bacillati</taxon>
        <taxon>Actinomycetota</taxon>
        <taxon>Actinomycetes</taxon>
        <taxon>Streptosporangiales</taxon>
        <taxon>Streptosporangiaceae</taxon>
        <taxon>Nonomuraea</taxon>
    </lineage>
</organism>
<name>A0ABR9K768_9ACTN</name>
<dbReference type="Pfam" id="PF00196">
    <property type="entry name" value="GerE"/>
    <property type="match status" value="1"/>
</dbReference>
<dbReference type="Pfam" id="PF13191">
    <property type="entry name" value="AAA_16"/>
    <property type="match status" value="1"/>
</dbReference>
<dbReference type="Gene3D" id="1.10.10.10">
    <property type="entry name" value="Winged helix-like DNA-binding domain superfamily/Winged helix DNA-binding domain"/>
    <property type="match status" value="1"/>
</dbReference>
<dbReference type="InterPro" id="IPR025662">
    <property type="entry name" value="Sigma_54_int_dom_ATP-bd_1"/>
</dbReference>
<dbReference type="SMART" id="SM00421">
    <property type="entry name" value="HTH_LUXR"/>
    <property type="match status" value="1"/>
</dbReference>
<gene>
    <name evidence="5" type="ORF">H4W81_000430</name>
</gene>
<sequence>MDRMHALVGREAEQQALSAFIASPEEGALVLRGETGVGKSVLLEHVADLASATGHRVIRAAGAEAEAELPFAGLHQLLYPLLPDMDRLDGVHRAVLGAVFGRCDGPAPSVMAVGLAVLDLLALAASATPLLMVIDDGQWLDVTSTAVCGFVGRRLADSKVKLLVGVRSGVPVGFDSAGLSELHVPPLSREASQQVLDSHYPALAPHIRVLVLDEAMGVPLALVELPPLLSSAPSGHGVEEAFGAGGVPLPRRLQHVYGARVAALTPAVRTELLRGALDGVSARTGSSPVRAVRYRMLNADEAAACGLLDVDPYTGEFVFRHPLVRSTVVRMATPNERRAAHTVLAQLHRQDVERHATHLAAAAIDPNEQVAAALEAAAASARRRGGEAAAVAWLTRAAELSENRESRSRRLGDAAFIAGQAGLLERAQHLVHSGTTHGVPSPAAVAASAYVALYEDGEVCSTHRQLLNVIENIRDRAEGEPHDVLTPLVNLLLVISQYASNCAMWERTHAVLASVKHLIPSNSLVYQDAWSDVLRRGTGLHERVESAFVNFPQLDPWDVARLCDVAYRVGALGRYRSHLQRTMEREREREVGAKAGDISMLHLLLLDQMAAGQWEAAEQTGRRSLELATVRGLTLFAYQSRAYLAVLAAMRGRVEQARELQAMVDSWAAPRGIGLLTQLADTAGTVAALSEGDYEAAYLHASGITHPGTFEPYLHQASGTLLDLVEAALHTGRTEQARRHALAAQTAGLPDISPRLALLTYGVLSMTATNDREAAEMYARAEAHPAGANFPFELARIRLAHGIRLRHNHGRKAARQLLASAATCFEQLGATGWAERARTELRTIDNSSRTSPIPLTSLTWQERRIADLAASGLTNKEIGERTHLSPRTVSSHLYRVFPKLGITSRAALRDALGRLPDLASA</sequence>
<dbReference type="InterPro" id="IPR000792">
    <property type="entry name" value="Tscrpt_reg_LuxR_C"/>
</dbReference>
<evidence type="ECO:0000256" key="1">
    <source>
        <dbReference type="ARBA" id="ARBA00023015"/>
    </source>
</evidence>
<keyword evidence="3" id="KW-0804">Transcription</keyword>
<dbReference type="GO" id="GO:0003677">
    <property type="term" value="F:DNA binding"/>
    <property type="evidence" value="ECO:0007669"/>
    <property type="project" value="UniProtKB-KW"/>
</dbReference>
<evidence type="ECO:0000313" key="6">
    <source>
        <dbReference type="Proteomes" id="UP000661607"/>
    </source>
</evidence>
<keyword evidence="6" id="KW-1185">Reference proteome</keyword>
<dbReference type="PROSITE" id="PS50043">
    <property type="entry name" value="HTH_LUXR_2"/>
    <property type="match status" value="1"/>
</dbReference>
<evidence type="ECO:0000259" key="4">
    <source>
        <dbReference type="PROSITE" id="PS50043"/>
    </source>
</evidence>
<evidence type="ECO:0000256" key="3">
    <source>
        <dbReference type="ARBA" id="ARBA00023163"/>
    </source>
</evidence>